<name>A0ABT9I731_9ACTN</name>
<accession>A0ABT9I731</accession>
<dbReference type="RefSeq" id="WP_305998130.1">
    <property type="nucleotide sequence ID" value="NZ_JASNFN010000001.1"/>
</dbReference>
<proteinExistence type="inferred from homology"/>
<organism evidence="3 4">
    <name type="scientific">Blastococcus carthaginiensis</name>
    <dbReference type="NCBI Taxonomy" id="3050034"/>
    <lineage>
        <taxon>Bacteria</taxon>
        <taxon>Bacillati</taxon>
        <taxon>Actinomycetota</taxon>
        <taxon>Actinomycetes</taxon>
        <taxon>Geodermatophilales</taxon>
        <taxon>Geodermatophilaceae</taxon>
        <taxon>Blastococcus</taxon>
    </lineage>
</organism>
<dbReference type="Pfam" id="PF11307">
    <property type="entry name" value="DUF3109"/>
    <property type="match status" value="2"/>
</dbReference>
<feature type="region of interest" description="Disordered" evidence="2">
    <location>
        <begin position="305"/>
        <end position="327"/>
    </location>
</feature>
<dbReference type="EMBL" id="JASNFN010000001">
    <property type="protein sequence ID" value="MDP5181376.1"/>
    <property type="molecule type" value="Genomic_DNA"/>
</dbReference>
<evidence type="ECO:0008006" key="5">
    <source>
        <dbReference type="Google" id="ProtNLM"/>
    </source>
</evidence>
<evidence type="ECO:0000313" key="4">
    <source>
        <dbReference type="Proteomes" id="UP001233673"/>
    </source>
</evidence>
<dbReference type="Proteomes" id="UP001233673">
    <property type="component" value="Unassembled WGS sequence"/>
</dbReference>
<sequence length="327" mass="35572">MENEPPDEVAPDFAREWVEFPDPADPGHVVRADLTWLTSAWTCVFGRGCAGVVEGRADDGCCSHGAFFTDEDDLHRVTAAVADLTDEDWQLARVGRGSWTEEDDAEEPEDGRTAEEPEDGRTPEEPEDGRTPEEPEDGRTAGEPEDGRTAGEPEDGRTADDAGGPVRSLRTRVVDGACVFLNRPGFAGGTGCALHRMALRTGLHPLTTKPDVCWQLPVRREQEHVDRPDGTRVLVSTIGEFDRRGWGPGGHDLHWWCTGSPTAHVSPEPLVETYAAELVALLGGPAYDELRRLAELRLDQGLVAPHPASPALAGPVPVQLHRRRPEA</sequence>
<keyword evidence="4" id="KW-1185">Reference proteome</keyword>
<gene>
    <name evidence="3" type="ORF">QOZ88_01880</name>
</gene>
<reference evidence="4" key="1">
    <citation type="submission" date="2023-05" db="EMBL/GenBank/DDBJ databases">
        <title>Draft genome of Pseudofrankia sp. BMG5.37.</title>
        <authorList>
            <person name="Gtari M."/>
            <person name="Ghodhbane F."/>
            <person name="Sbissi I."/>
        </authorList>
    </citation>
    <scope>NUCLEOTIDE SEQUENCE [LARGE SCALE GENOMIC DNA]</scope>
    <source>
        <strain evidence="4">BMG 814</strain>
    </source>
</reference>
<evidence type="ECO:0000313" key="3">
    <source>
        <dbReference type="EMBL" id="MDP5181376.1"/>
    </source>
</evidence>
<evidence type="ECO:0000256" key="1">
    <source>
        <dbReference type="ARBA" id="ARBA00093770"/>
    </source>
</evidence>
<dbReference type="InterPro" id="IPR021458">
    <property type="entry name" value="Rv0495c"/>
</dbReference>
<comment type="similarity">
    <text evidence="1">Belongs to the Rv0495c family.</text>
</comment>
<feature type="compositionally biased region" description="Basic and acidic residues" evidence="2">
    <location>
        <begin position="110"/>
        <end position="160"/>
    </location>
</feature>
<comment type="caution">
    <text evidence="3">The sequence shown here is derived from an EMBL/GenBank/DDBJ whole genome shotgun (WGS) entry which is preliminary data.</text>
</comment>
<evidence type="ECO:0000256" key="2">
    <source>
        <dbReference type="SAM" id="MobiDB-lite"/>
    </source>
</evidence>
<feature type="region of interest" description="Disordered" evidence="2">
    <location>
        <begin position="93"/>
        <end position="168"/>
    </location>
</feature>
<feature type="compositionally biased region" description="Acidic residues" evidence="2">
    <location>
        <begin position="100"/>
        <end position="109"/>
    </location>
</feature>
<protein>
    <recommendedName>
        <fullName evidence="5">DUF3109 family protein</fullName>
    </recommendedName>
</protein>